<reference evidence="7" key="1">
    <citation type="journal article" date="2019" name="Int. J. Syst. Evol. Microbiol.">
        <title>The Global Catalogue of Microorganisms (GCM) 10K type strain sequencing project: providing services to taxonomists for standard genome sequencing and annotation.</title>
        <authorList>
            <consortium name="The Broad Institute Genomics Platform"/>
            <consortium name="The Broad Institute Genome Sequencing Center for Infectious Disease"/>
            <person name="Wu L."/>
            <person name="Ma J."/>
        </authorList>
    </citation>
    <scope>NUCLEOTIDE SEQUENCE [LARGE SCALE GENOMIC DNA]</scope>
    <source>
        <strain evidence="7">KCTC 42742</strain>
    </source>
</reference>
<keyword evidence="2" id="KW-0805">Transcription regulation</keyword>
<proteinExistence type="inferred from homology"/>
<evidence type="ECO:0000256" key="2">
    <source>
        <dbReference type="ARBA" id="ARBA00023015"/>
    </source>
</evidence>
<evidence type="ECO:0000259" key="5">
    <source>
        <dbReference type="PROSITE" id="PS50931"/>
    </source>
</evidence>
<dbReference type="PANTHER" id="PTHR30537">
    <property type="entry name" value="HTH-TYPE TRANSCRIPTIONAL REGULATOR"/>
    <property type="match status" value="1"/>
</dbReference>
<name>A0ABV7RI81_9NEIS</name>
<organism evidence="6 7">
    <name type="scientific">Vogesella facilis</name>
    <dbReference type="NCBI Taxonomy" id="1655232"/>
    <lineage>
        <taxon>Bacteria</taxon>
        <taxon>Pseudomonadati</taxon>
        <taxon>Pseudomonadota</taxon>
        <taxon>Betaproteobacteria</taxon>
        <taxon>Neisseriales</taxon>
        <taxon>Chromobacteriaceae</taxon>
        <taxon>Vogesella</taxon>
    </lineage>
</organism>
<evidence type="ECO:0000256" key="1">
    <source>
        <dbReference type="ARBA" id="ARBA00009437"/>
    </source>
</evidence>
<dbReference type="Proteomes" id="UP001595741">
    <property type="component" value="Unassembled WGS sequence"/>
</dbReference>
<keyword evidence="3" id="KW-0238">DNA-binding</keyword>
<evidence type="ECO:0000256" key="3">
    <source>
        <dbReference type="ARBA" id="ARBA00023125"/>
    </source>
</evidence>
<dbReference type="InterPro" id="IPR036388">
    <property type="entry name" value="WH-like_DNA-bd_sf"/>
</dbReference>
<dbReference type="EMBL" id="JBHRXN010000030">
    <property type="protein sequence ID" value="MFC3532608.1"/>
    <property type="molecule type" value="Genomic_DNA"/>
</dbReference>
<dbReference type="InterPro" id="IPR058163">
    <property type="entry name" value="LysR-type_TF_proteobact-type"/>
</dbReference>
<dbReference type="CDD" id="cd08474">
    <property type="entry name" value="PBP2_CrgA_like_5"/>
    <property type="match status" value="1"/>
</dbReference>
<gene>
    <name evidence="6" type="ORF">ACFOLG_10485</name>
</gene>
<sequence>MTPPLNELFAFACVARHRSFRAAAQELGLSASALSHSLRQLEARLQVRLLHRTTRSVTATEAGEALLAQLTPALAQIDGALESVNDYRAQPQGQLRLNVPRTAAYLLLMPLLPAFLQRYPQIGLELVCDDRLVDIVGAGFDAGMRFGETLAADMVAVRVGLPMRFAVIASPGYLARHGTPLHPGELARHNCIRHRFGNGALYAWELEKDGEALQIQPAGQLTLSEQPLMVEAAAAGLGIALVFEGYAEQALAAGRVQRVLADWCPPMPGLYLYYPSGRHLPLAMRLWIDHLKANLAALEQPAG</sequence>
<protein>
    <submittedName>
        <fullName evidence="6">LysR family transcriptional regulator</fullName>
    </submittedName>
</protein>
<dbReference type="SUPFAM" id="SSF53850">
    <property type="entry name" value="Periplasmic binding protein-like II"/>
    <property type="match status" value="1"/>
</dbReference>
<evidence type="ECO:0000313" key="6">
    <source>
        <dbReference type="EMBL" id="MFC3532608.1"/>
    </source>
</evidence>
<feature type="domain" description="HTH lysR-type" evidence="5">
    <location>
        <begin position="3"/>
        <end position="60"/>
    </location>
</feature>
<dbReference type="InterPro" id="IPR000847">
    <property type="entry name" value="LysR_HTH_N"/>
</dbReference>
<dbReference type="Pfam" id="PF03466">
    <property type="entry name" value="LysR_substrate"/>
    <property type="match status" value="1"/>
</dbReference>
<dbReference type="RefSeq" id="WP_386091492.1">
    <property type="nucleotide sequence ID" value="NZ_JBHRXN010000030.1"/>
</dbReference>
<dbReference type="PROSITE" id="PS50931">
    <property type="entry name" value="HTH_LYSR"/>
    <property type="match status" value="1"/>
</dbReference>
<dbReference type="Pfam" id="PF00126">
    <property type="entry name" value="HTH_1"/>
    <property type="match status" value="1"/>
</dbReference>
<evidence type="ECO:0000313" key="7">
    <source>
        <dbReference type="Proteomes" id="UP001595741"/>
    </source>
</evidence>
<dbReference type="SUPFAM" id="SSF46785">
    <property type="entry name" value="Winged helix' DNA-binding domain"/>
    <property type="match status" value="1"/>
</dbReference>
<dbReference type="InterPro" id="IPR036390">
    <property type="entry name" value="WH_DNA-bd_sf"/>
</dbReference>
<evidence type="ECO:0000256" key="4">
    <source>
        <dbReference type="ARBA" id="ARBA00023163"/>
    </source>
</evidence>
<dbReference type="PANTHER" id="PTHR30537:SF1">
    <property type="entry name" value="HTH-TYPE TRANSCRIPTIONAL REGULATOR PGRR"/>
    <property type="match status" value="1"/>
</dbReference>
<accession>A0ABV7RI81</accession>
<keyword evidence="7" id="KW-1185">Reference proteome</keyword>
<dbReference type="Gene3D" id="1.10.10.10">
    <property type="entry name" value="Winged helix-like DNA-binding domain superfamily/Winged helix DNA-binding domain"/>
    <property type="match status" value="1"/>
</dbReference>
<comment type="similarity">
    <text evidence="1">Belongs to the LysR transcriptional regulatory family.</text>
</comment>
<dbReference type="Gene3D" id="3.40.190.290">
    <property type="match status" value="1"/>
</dbReference>
<dbReference type="InterPro" id="IPR005119">
    <property type="entry name" value="LysR_subst-bd"/>
</dbReference>
<keyword evidence="4" id="KW-0804">Transcription</keyword>
<comment type="caution">
    <text evidence="6">The sequence shown here is derived from an EMBL/GenBank/DDBJ whole genome shotgun (WGS) entry which is preliminary data.</text>
</comment>